<dbReference type="GO" id="GO:0006227">
    <property type="term" value="P:dUDP biosynthetic process"/>
    <property type="evidence" value="ECO:0007669"/>
    <property type="project" value="TreeGrafter"/>
</dbReference>
<dbReference type="GO" id="GO:0006233">
    <property type="term" value="P:dTDP biosynthetic process"/>
    <property type="evidence" value="ECO:0007669"/>
    <property type="project" value="TreeGrafter"/>
</dbReference>
<feature type="domain" description="Thymidylate kinase-like" evidence="4">
    <location>
        <begin position="11"/>
        <end position="199"/>
    </location>
</feature>
<keyword evidence="5" id="KW-0418">Kinase</keyword>
<dbReference type="PANTHER" id="PTHR10344:SF4">
    <property type="entry name" value="UMP-CMP KINASE 2, MITOCHONDRIAL"/>
    <property type="match status" value="1"/>
</dbReference>
<comment type="similarity">
    <text evidence="1">Belongs to the thymidylate kinase family.</text>
</comment>
<dbReference type="FunFam" id="3.40.50.300:FF:002288">
    <property type="entry name" value="Probable thymidylate kinase"/>
    <property type="match status" value="1"/>
</dbReference>
<evidence type="ECO:0000259" key="4">
    <source>
        <dbReference type="Pfam" id="PF02223"/>
    </source>
</evidence>
<evidence type="ECO:0000313" key="5">
    <source>
        <dbReference type="EMBL" id="PWJ95208.1"/>
    </source>
</evidence>
<reference evidence="5 6" key="1">
    <citation type="submission" date="2018-05" db="EMBL/GenBank/DDBJ databases">
        <title>Genomic Encyclopedia of Type Strains, Phase IV (KMG-IV): sequencing the most valuable type-strain genomes for metagenomic binning, comparative biology and taxonomic classification.</title>
        <authorList>
            <person name="Goeker M."/>
        </authorList>
    </citation>
    <scope>NUCLEOTIDE SEQUENCE [LARGE SCALE GENOMIC DNA]</scope>
    <source>
        <strain evidence="5 6">DSM 24906</strain>
    </source>
</reference>
<keyword evidence="3" id="KW-0067">ATP-binding</keyword>
<name>A0AA45C763_9BACT</name>
<evidence type="ECO:0000256" key="3">
    <source>
        <dbReference type="ARBA" id="ARBA00022840"/>
    </source>
</evidence>
<dbReference type="Gene3D" id="3.40.50.300">
    <property type="entry name" value="P-loop containing nucleotide triphosphate hydrolases"/>
    <property type="match status" value="1"/>
</dbReference>
<dbReference type="Pfam" id="PF02223">
    <property type="entry name" value="Thymidylate_kin"/>
    <property type="match status" value="1"/>
</dbReference>
<gene>
    <name evidence="5" type="ORF">C7380_10615</name>
</gene>
<accession>A0AA45C763</accession>
<keyword evidence="5" id="KW-0808">Transferase</keyword>
<sequence length="223" mass="26289">MKGKLIVIESGSDSSGKATQTKLLFDKLKDFDFNCMKVEYPNYDSNSSALVKMYLNGEFGENPNDVDPYTSSTFFAVDRYASFKKEWESFYVNRGLVLADRYTTSNMVHQGSKYDNLDEKNLFLNWLWDLEFNKMKLPIPDLVIFLDVPIEFSFKLLEERKAKSKVEDIHEKNLDYLKITYDNSKYIAKKYNWHIINCVENNNLRSQEDISNEIFNYVIKYIK</sequence>
<dbReference type="RefSeq" id="WP_109604459.1">
    <property type="nucleotide sequence ID" value="NZ_JAMHJO010000006.1"/>
</dbReference>
<comment type="caution">
    <text evidence="5">The sequence shown here is derived from an EMBL/GenBank/DDBJ whole genome shotgun (WGS) entry which is preliminary data.</text>
</comment>
<dbReference type="InterPro" id="IPR039430">
    <property type="entry name" value="Thymidylate_kin-like_dom"/>
</dbReference>
<dbReference type="InterPro" id="IPR027417">
    <property type="entry name" value="P-loop_NTPase"/>
</dbReference>
<protein>
    <submittedName>
        <fullName evidence="5">dTMP kinase</fullName>
    </submittedName>
</protein>
<keyword evidence="2" id="KW-0547">Nucleotide-binding</keyword>
<organism evidence="5 6">
    <name type="scientific">Oceanotoga teriensis</name>
    <dbReference type="NCBI Taxonomy" id="515440"/>
    <lineage>
        <taxon>Bacteria</taxon>
        <taxon>Thermotogati</taxon>
        <taxon>Thermotogota</taxon>
        <taxon>Thermotogae</taxon>
        <taxon>Petrotogales</taxon>
        <taxon>Petrotogaceae</taxon>
        <taxon>Oceanotoga</taxon>
    </lineage>
</organism>
<proteinExistence type="inferred from homology"/>
<dbReference type="EMBL" id="QGGI01000006">
    <property type="protein sequence ID" value="PWJ95208.1"/>
    <property type="molecule type" value="Genomic_DNA"/>
</dbReference>
<dbReference type="GO" id="GO:0005829">
    <property type="term" value="C:cytosol"/>
    <property type="evidence" value="ECO:0007669"/>
    <property type="project" value="TreeGrafter"/>
</dbReference>
<dbReference type="Proteomes" id="UP000245921">
    <property type="component" value="Unassembled WGS sequence"/>
</dbReference>
<dbReference type="GO" id="GO:0004798">
    <property type="term" value="F:dTMP kinase activity"/>
    <property type="evidence" value="ECO:0007669"/>
    <property type="project" value="TreeGrafter"/>
</dbReference>
<evidence type="ECO:0000313" key="6">
    <source>
        <dbReference type="Proteomes" id="UP000245921"/>
    </source>
</evidence>
<evidence type="ECO:0000256" key="2">
    <source>
        <dbReference type="ARBA" id="ARBA00022741"/>
    </source>
</evidence>
<dbReference type="AlphaFoldDB" id="A0AA45C763"/>
<evidence type="ECO:0000256" key="1">
    <source>
        <dbReference type="ARBA" id="ARBA00009776"/>
    </source>
</evidence>
<dbReference type="GO" id="GO:0006235">
    <property type="term" value="P:dTTP biosynthetic process"/>
    <property type="evidence" value="ECO:0007669"/>
    <property type="project" value="TreeGrafter"/>
</dbReference>
<dbReference type="PANTHER" id="PTHR10344">
    <property type="entry name" value="THYMIDYLATE KINASE"/>
    <property type="match status" value="1"/>
</dbReference>
<dbReference type="GO" id="GO:0005524">
    <property type="term" value="F:ATP binding"/>
    <property type="evidence" value="ECO:0007669"/>
    <property type="project" value="UniProtKB-KW"/>
</dbReference>
<dbReference type="SUPFAM" id="SSF52540">
    <property type="entry name" value="P-loop containing nucleoside triphosphate hydrolases"/>
    <property type="match status" value="1"/>
</dbReference>
<keyword evidence="6" id="KW-1185">Reference proteome</keyword>